<dbReference type="GO" id="GO:0004674">
    <property type="term" value="F:protein serine/threonine kinase activity"/>
    <property type="evidence" value="ECO:0007669"/>
    <property type="project" value="UniProtKB-KW"/>
</dbReference>
<keyword evidence="4" id="KW-0808">Transferase</keyword>
<evidence type="ECO:0000256" key="6">
    <source>
        <dbReference type="ARBA" id="ARBA00022729"/>
    </source>
</evidence>
<evidence type="ECO:0000256" key="5">
    <source>
        <dbReference type="ARBA" id="ARBA00022692"/>
    </source>
</evidence>
<evidence type="ECO:0000256" key="12">
    <source>
        <dbReference type="ARBA" id="ARBA00023180"/>
    </source>
</evidence>
<keyword evidence="6" id="KW-0732">Signal</keyword>
<dbReference type="FunFam" id="2.60.120.430:FF:000007">
    <property type="entry name" value="FERONIA receptor-like kinase"/>
    <property type="match status" value="1"/>
</dbReference>
<name>A0A8S2B5R3_ARAAE</name>
<evidence type="ECO:0000256" key="1">
    <source>
        <dbReference type="ARBA" id="ARBA00004479"/>
    </source>
</evidence>
<dbReference type="InterPro" id="IPR011009">
    <property type="entry name" value="Kinase-like_dom_sf"/>
</dbReference>
<keyword evidence="12" id="KW-0325">Glycoprotein</keyword>
<dbReference type="SUPFAM" id="SSF56112">
    <property type="entry name" value="Protein kinase-like (PK-like)"/>
    <property type="match status" value="1"/>
</dbReference>
<keyword evidence="8" id="KW-0418">Kinase</keyword>
<dbReference type="Pfam" id="PF12819">
    <property type="entry name" value="Malectin_like"/>
    <property type="match status" value="1"/>
</dbReference>
<dbReference type="FunFam" id="1.10.510.10:FF:001023">
    <property type="entry name" value="Os07g0541700 protein"/>
    <property type="match status" value="1"/>
</dbReference>
<dbReference type="EMBL" id="LR999457">
    <property type="protein sequence ID" value="CAE6205703.1"/>
    <property type="molecule type" value="Genomic_DNA"/>
</dbReference>
<comment type="subcellular location">
    <subcellularLocation>
        <location evidence="1">Membrane</location>
        <topology evidence="1">Single-pass type I membrane protein</topology>
    </subcellularLocation>
</comment>
<dbReference type="InterPro" id="IPR008271">
    <property type="entry name" value="Ser/Thr_kinase_AS"/>
</dbReference>
<organism evidence="17 18">
    <name type="scientific">Arabidopsis arenosa</name>
    <name type="common">Sand rock-cress</name>
    <name type="synonym">Cardaminopsis arenosa</name>
    <dbReference type="NCBI Taxonomy" id="38785"/>
    <lineage>
        <taxon>Eukaryota</taxon>
        <taxon>Viridiplantae</taxon>
        <taxon>Streptophyta</taxon>
        <taxon>Embryophyta</taxon>
        <taxon>Tracheophyta</taxon>
        <taxon>Spermatophyta</taxon>
        <taxon>Magnoliopsida</taxon>
        <taxon>eudicotyledons</taxon>
        <taxon>Gunneridae</taxon>
        <taxon>Pentapetalae</taxon>
        <taxon>rosids</taxon>
        <taxon>malvids</taxon>
        <taxon>Brassicales</taxon>
        <taxon>Brassicaceae</taxon>
        <taxon>Camelineae</taxon>
        <taxon>Arabidopsis</taxon>
    </lineage>
</organism>
<comment type="catalytic activity">
    <reaction evidence="14">
        <text>L-seryl-[protein] + ATP = O-phospho-L-seryl-[protein] + ADP + H(+)</text>
        <dbReference type="Rhea" id="RHEA:17989"/>
        <dbReference type="Rhea" id="RHEA-COMP:9863"/>
        <dbReference type="Rhea" id="RHEA-COMP:11604"/>
        <dbReference type="ChEBI" id="CHEBI:15378"/>
        <dbReference type="ChEBI" id="CHEBI:29999"/>
        <dbReference type="ChEBI" id="CHEBI:30616"/>
        <dbReference type="ChEBI" id="CHEBI:83421"/>
        <dbReference type="ChEBI" id="CHEBI:456216"/>
        <dbReference type="EC" id="2.7.11.1"/>
    </reaction>
</comment>
<keyword evidence="11 15" id="KW-0472">Membrane</keyword>
<evidence type="ECO:0000256" key="10">
    <source>
        <dbReference type="ARBA" id="ARBA00022989"/>
    </source>
</evidence>
<dbReference type="Gene3D" id="3.30.200.20">
    <property type="entry name" value="Phosphorylase Kinase, domain 1"/>
    <property type="match status" value="1"/>
</dbReference>
<gene>
    <name evidence="17" type="ORF">AARE701A_LOCUS20131</name>
</gene>
<evidence type="ECO:0000256" key="9">
    <source>
        <dbReference type="ARBA" id="ARBA00022840"/>
    </source>
</evidence>
<dbReference type="Proteomes" id="UP000682877">
    <property type="component" value="Chromosome 7"/>
</dbReference>
<accession>A0A8S2B5R3</accession>
<dbReference type="AlphaFoldDB" id="A0A8S2B5R3"/>
<feature type="transmembrane region" description="Helical" evidence="15">
    <location>
        <begin position="605"/>
        <end position="630"/>
    </location>
</feature>
<evidence type="ECO:0000313" key="18">
    <source>
        <dbReference type="Proteomes" id="UP000682877"/>
    </source>
</evidence>
<dbReference type="SMART" id="SM00220">
    <property type="entry name" value="S_TKc"/>
    <property type="match status" value="1"/>
</dbReference>
<dbReference type="Pfam" id="PF00069">
    <property type="entry name" value="Pkinase"/>
    <property type="match status" value="1"/>
</dbReference>
<evidence type="ECO:0000256" key="13">
    <source>
        <dbReference type="ARBA" id="ARBA00047899"/>
    </source>
</evidence>
<keyword evidence="5 15" id="KW-0812">Transmembrane</keyword>
<evidence type="ECO:0000256" key="2">
    <source>
        <dbReference type="ARBA" id="ARBA00012513"/>
    </source>
</evidence>
<keyword evidence="9" id="KW-0067">ATP-binding</keyword>
<sequence length="833" mass="93821">MINLEKEEAKEKQILIREGKRKINHHVNTTLLVKIFEAFTIDDRDLLKPYYGSNYYFIKAWLDETKQYGTYVVKGFKDYSFVVNQEMKIPLDFPAQYLYIELLKGFTYRDPGTSNGTVVMGRAKIRLPPLTSYKVVSGDIDLVGLNSDQCVVKKGSLKYAMKIHSYALISYLLKKTLMICYVLFLSSVLVSATAAYHPTEVFLFNCGDTSDNIDNNGRNWTAEDQKILSSNLVNASYTSEASYQKSDVSQIPYMKARIFKSEFTYSFPVTPGWKFLRLYFYPTQYKSGFDAVNSFFSVKVNGFTLLRNFNADITESSSLIKEFIIPVYQTLNLTFTPSENSLAFVNGVEIVSMPDRFYSKGGFDDVVRNVSSDVDFEIDNSTAFETVHRVNVGGQMVTNVDDSGMFRRWLPDDSFGNSGSIVNVPGVKINYMEKTPEYVAPYDVYATSRSMGNSNNLIFNLTGMFLTVDAGYNYLVRLHFCETLPQVTKPSQRVFSIFVKDKMAKKEMDVIRLSGGPRIPMYLDFSVYVGFESGMRQPELRLDLHPFKDTNLTYYDAILNGVEILKLNDSDGNLARPNQKLIVSTDDSTPNGSNVSPPINGKPHVLVIILIAVGSAIGLATFIVIIMLLIRRKKNTKENSVIMFKLLLKQYTYAELKKITKSFSHTVGKGGFGTVYRGNLSNGRKVLKDLKGNGDDFINEVTSMSQTSHVNIVSLLGFCYEGSKRAIISEFLEHGSLDQFISRKKSLTLDVATIYGIALGIARGLEYLHYGCKTRIVHFDIKPQNILLDGNLCPKVSDFGLAKLCEKRESVMSLMDTRGTIGYIAPEQGTKKY</sequence>
<dbReference type="PANTHER" id="PTHR34590:SF5">
    <property type="entry name" value="OS04G0586500 PROTEIN"/>
    <property type="match status" value="1"/>
</dbReference>
<dbReference type="GO" id="GO:0004714">
    <property type="term" value="F:transmembrane receptor protein tyrosine kinase activity"/>
    <property type="evidence" value="ECO:0007669"/>
    <property type="project" value="InterPro"/>
</dbReference>
<evidence type="ECO:0000313" key="17">
    <source>
        <dbReference type="EMBL" id="CAE6205703.1"/>
    </source>
</evidence>
<dbReference type="PROSITE" id="PS50011">
    <property type="entry name" value="PROTEIN_KINASE_DOM"/>
    <property type="match status" value="1"/>
</dbReference>
<protein>
    <recommendedName>
        <fullName evidence="2">non-specific serine/threonine protein kinase</fullName>
        <ecNumber evidence="2">2.7.11.1</ecNumber>
    </recommendedName>
</protein>
<feature type="domain" description="Protein kinase" evidence="16">
    <location>
        <begin position="661"/>
        <end position="833"/>
    </location>
</feature>
<comment type="catalytic activity">
    <reaction evidence="13">
        <text>L-threonyl-[protein] + ATP = O-phospho-L-threonyl-[protein] + ADP + H(+)</text>
        <dbReference type="Rhea" id="RHEA:46608"/>
        <dbReference type="Rhea" id="RHEA-COMP:11060"/>
        <dbReference type="Rhea" id="RHEA-COMP:11605"/>
        <dbReference type="ChEBI" id="CHEBI:15378"/>
        <dbReference type="ChEBI" id="CHEBI:30013"/>
        <dbReference type="ChEBI" id="CHEBI:30616"/>
        <dbReference type="ChEBI" id="CHEBI:61977"/>
        <dbReference type="ChEBI" id="CHEBI:456216"/>
        <dbReference type="EC" id="2.7.11.1"/>
    </reaction>
</comment>
<keyword evidence="7" id="KW-0547">Nucleotide-binding</keyword>
<keyword evidence="10 15" id="KW-1133">Transmembrane helix</keyword>
<dbReference type="InterPro" id="IPR045272">
    <property type="entry name" value="ANXUR1/2-like"/>
</dbReference>
<dbReference type="GO" id="GO:0005524">
    <property type="term" value="F:ATP binding"/>
    <property type="evidence" value="ECO:0007669"/>
    <property type="project" value="UniProtKB-KW"/>
</dbReference>
<dbReference type="PROSITE" id="PS00108">
    <property type="entry name" value="PROTEIN_KINASE_ST"/>
    <property type="match status" value="1"/>
</dbReference>
<dbReference type="FunFam" id="2.60.120.430:FF:000003">
    <property type="entry name" value="FERONIA receptor-like kinase"/>
    <property type="match status" value="1"/>
</dbReference>
<reference evidence="17" key="1">
    <citation type="submission" date="2021-01" db="EMBL/GenBank/DDBJ databases">
        <authorList>
            <person name="Bezrukov I."/>
        </authorList>
    </citation>
    <scope>NUCLEOTIDE SEQUENCE</scope>
</reference>
<dbReference type="PANTHER" id="PTHR34590">
    <property type="entry name" value="OS03G0124300 PROTEIN-RELATED"/>
    <property type="match status" value="1"/>
</dbReference>
<proteinExistence type="predicted"/>
<keyword evidence="18" id="KW-1185">Reference proteome</keyword>
<evidence type="ECO:0000256" key="3">
    <source>
        <dbReference type="ARBA" id="ARBA00022527"/>
    </source>
</evidence>
<evidence type="ECO:0000256" key="8">
    <source>
        <dbReference type="ARBA" id="ARBA00022777"/>
    </source>
</evidence>
<dbReference type="InterPro" id="IPR000719">
    <property type="entry name" value="Prot_kinase_dom"/>
</dbReference>
<keyword evidence="3" id="KW-0723">Serine/threonine-protein kinase</keyword>
<evidence type="ECO:0000256" key="7">
    <source>
        <dbReference type="ARBA" id="ARBA00022741"/>
    </source>
</evidence>
<evidence type="ECO:0000256" key="14">
    <source>
        <dbReference type="ARBA" id="ARBA00048679"/>
    </source>
</evidence>
<evidence type="ECO:0000256" key="11">
    <source>
        <dbReference type="ARBA" id="ARBA00023136"/>
    </source>
</evidence>
<dbReference type="EC" id="2.7.11.1" evidence="2"/>
<evidence type="ECO:0000256" key="4">
    <source>
        <dbReference type="ARBA" id="ARBA00022679"/>
    </source>
</evidence>
<dbReference type="GO" id="GO:0016020">
    <property type="term" value="C:membrane"/>
    <property type="evidence" value="ECO:0007669"/>
    <property type="project" value="UniProtKB-SubCell"/>
</dbReference>
<dbReference type="Gene3D" id="1.10.510.10">
    <property type="entry name" value="Transferase(Phosphotransferase) domain 1"/>
    <property type="match status" value="1"/>
</dbReference>
<evidence type="ECO:0000259" key="16">
    <source>
        <dbReference type="PROSITE" id="PS50011"/>
    </source>
</evidence>
<evidence type="ECO:0000256" key="15">
    <source>
        <dbReference type="SAM" id="Phobius"/>
    </source>
</evidence>
<dbReference type="Gene3D" id="2.60.120.430">
    <property type="entry name" value="Galactose-binding lectin"/>
    <property type="match status" value="2"/>
</dbReference>
<dbReference type="InterPro" id="IPR024788">
    <property type="entry name" value="Malectin-like_Carb-bd_dom"/>
</dbReference>